<dbReference type="AlphaFoldDB" id="A0AAD7TG64"/>
<name>A0AAD7TG64_9APHY</name>
<protein>
    <submittedName>
        <fullName evidence="1">Uncharacterized protein</fullName>
    </submittedName>
</protein>
<keyword evidence="2" id="KW-1185">Reference proteome</keyword>
<dbReference type="EMBL" id="JAPEVG010000693">
    <property type="protein sequence ID" value="KAJ8456360.1"/>
    <property type="molecule type" value="Genomic_DNA"/>
</dbReference>
<reference evidence="1" key="1">
    <citation type="submission" date="2022-11" db="EMBL/GenBank/DDBJ databases">
        <title>Genome Sequence of Cubamyces cubensis.</title>
        <authorList>
            <person name="Buettner E."/>
        </authorList>
    </citation>
    <scope>NUCLEOTIDE SEQUENCE</scope>
    <source>
        <strain evidence="1">MPL-01</strain>
    </source>
</reference>
<proteinExistence type="predicted"/>
<evidence type="ECO:0000313" key="1">
    <source>
        <dbReference type="EMBL" id="KAJ8456360.1"/>
    </source>
</evidence>
<organism evidence="1 2">
    <name type="scientific">Trametes cubensis</name>
    <dbReference type="NCBI Taxonomy" id="1111947"/>
    <lineage>
        <taxon>Eukaryota</taxon>
        <taxon>Fungi</taxon>
        <taxon>Dikarya</taxon>
        <taxon>Basidiomycota</taxon>
        <taxon>Agaricomycotina</taxon>
        <taxon>Agaricomycetes</taxon>
        <taxon>Polyporales</taxon>
        <taxon>Polyporaceae</taxon>
        <taxon>Trametes</taxon>
    </lineage>
</organism>
<accession>A0AAD7TG64</accession>
<dbReference type="Proteomes" id="UP001215151">
    <property type="component" value="Unassembled WGS sequence"/>
</dbReference>
<gene>
    <name evidence="1" type="ORF">ONZ51_g12172</name>
</gene>
<comment type="caution">
    <text evidence="1">The sequence shown here is derived from an EMBL/GenBank/DDBJ whole genome shotgun (WGS) entry which is preliminary data.</text>
</comment>
<sequence>MEVNITSRDPLHARSWQQITSASVFEKGESSEDIRRDICLLTTMMAIHNAEPTISTTGTDREDIDCHTGQLQRLCHISTLLDIGGRCNEAMGAANITFAQMETECATLVCAYTERLNVPREQTEPKAYEEIVPIEGLNNLLKPASSSFYSDVDTVHADQHLIDVVAIMHYLRSITDPIALSANTFALSKFITCRARYQLASRLRSLFGTKLWTENPLTIVKEWFSDVEPSVHAEPRYLAVNSQAEPLFARYDLFPSPAGRGIPLALANVLQWVAALEGIIDELRMQFPRSVLNADAQNKLEPWPIQERDVVKIVLASLRLEHLLNTSFLWGLEDLKPGLAAKLRGSHLNARGRRTSVLEASTEVEQDASSVIEDHENGVQHLQRFLRSIVAWHAACYALTGSESIKQPLRVFKYTSSPQLGLVEAHVQAFVNSYLQCLDQHYDVGATRTALEQRFRSKLHAEASLMALAHSTSHTPNARLPRSVFTSPAVIHVSGKCCWCCDALAKVLQSEISHRFVLPETHATILPWVPPSGIPVSILKTIRNDLFDIFNMWICTNPVIIPSS</sequence>
<evidence type="ECO:0000313" key="2">
    <source>
        <dbReference type="Proteomes" id="UP001215151"/>
    </source>
</evidence>